<dbReference type="PANTHER" id="PTHR38782:SF1">
    <property type="entry name" value="SIGMA-E FACTOR REGULATORY PROTEIN RSEB"/>
    <property type="match status" value="1"/>
</dbReference>
<evidence type="ECO:0000313" key="8">
    <source>
        <dbReference type="EMBL" id="MCC4307946.1"/>
    </source>
</evidence>
<evidence type="ECO:0000256" key="5">
    <source>
        <dbReference type="SAM" id="SignalP"/>
    </source>
</evidence>
<name>A0A9Q3UKZ2_9GAMM</name>
<evidence type="ECO:0000256" key="1">
    <source>
        <dbReference type="ARBA" id="ARBA00004418"/>
    </source>
</evidence>
<evidence type="ECO:0000313" key="9">
    <source>
        <dbReference type="Proteomes" id="UP001108027"/>
    </source>
</evidence>
<feature type="domain" description="MucB/RseB N-terminal" evidence="6">
    <location>
        <begin position="24"/>
        <end position="194"/>
    </location>
</feature>
<dbReference type="Pfam" id="PF03888">
    <property type="entry name" value="MucB_RseB"/>
    <property type="match status" value="1"/>
</dbReference>
<evidence type="ECO:0000259" key="6">
    <source>
        <dbReference type="Pfam" id="PF03888"/>
    </source>
</evidence>
<feature type="domain" description="MucB/RseB C-terminal" evidence="7">
    <location>
        <begin position="219"/>
        <end position="312"/>
    </location>
</feature>
<keyword evidence="3 5" id="KW-0732">Signal</keyword>
<evidence type="ECO:0000256" key="2">
    <source>
        <dbReference type="ARBA" id="ARBA00008150"/>
    </source>
</evidence>
<dbReference type="InterPro" id="IPR033434">
    <property type="entry name" value="MucB/RseB_N"/>
</dbReference>
<protein>
    <submittedName>
        <fullName evidence="8">MucB/RseB C-terminal domain-containing protein</fullName>
    </submittedName>
</protein>
<reference evidence="8" key="1">
    <citation type="submission" date="2021-10" db="EMBL/GenBank/DDBJ databases">
        <title>The diversity and Nitrogen Metabolism of Culturable Nitrate-Utilizing Bacteria Within the Oxygen Minimum Zone of the Changjiang (Yangtze River)Estuary.</title>
        <authorList>
            <person name="Zhang D."/>
            <person name="Zheng J."/>
            <person name="Liu S."/>
            <person name="He W."/>
        </authorList>
    </citation>
    <scope>NUCLEOTIDE SEQUENCE</scope>
    <source>
        <strain evidence="8">FXH-223</strain>
    </source>
</reference>
<dbReference type="InterPro" id="IPR005588">
    <property type="entry name" value="MucB_RseB"/>
</dbReference>
<dbReference type="InterPro" id="IPR033436">
    <property type="entry name" value="MucB/RseB_C"/>
</dbReference>
<gene>
    <name evidence="8" type="ORF">LL252_05125</name>
</gene>
<dbReference type="InterPro" id="IPR038484">
    <property type="entry name" value="MucB/RseB_C_sf"/>
</dbReference>
<dbReference type="Gene3D" id="2.50.20.10">
    <property type="entry name" value="Lipoprotein localisation LolA/LolB/LppX"/>
    <property type="match status" value="1"/>
</dbReference>
<evidence type="ECO:0000256" key="4">
    <source>
        <dbReference type="ARBA" id="ARBA00022764"/>
    </source>
</evidence>
<dbReference type="AlphaFoldDB" id="A0A9Q3UKZ2"/>
<evidence type="ECO:0000259" key="7">
    <source>
        <dbReference type="Pfam" id="PF17188"/>
    </source>
</evidence>
<dbReference type="RefSeq" id="WP_228233295.1">
    <property type="nucleotide sequence ID" value="NZ_JAJGNA010000004.1"/>
</dbReference>
<comment type="caution">
    <text evidence="8">The sequence shown here is derived from an EMBL/GenBank/DDBJ whole genome shotgun (WGS) entry which is preliminary data.</text>
</comment>
<dbReference type="EMBL" id="JAJGNA010000004">
    <property type="protein sequence ID" value="MCC4307946.1"/>
    <property type="molecule type" value="Genomic_DNA"/>
</dbReference>
<dbReference type="Pfam" id="PF17188">
    <property type="entry name" value="MucB_RseB_C"/>
    <property type="match status" value="1"/>
</dbReference>
<evidence type="ECO:0000256" key="3">
    <source>
        <dbReference type="ARBA" id="ARBA00022729"/>
    </source>
</evidence>
<feature type="signal peptide" evidence="5">
    <location>
        <begin position="1"/>
        <end position="19"/>
    </location>
</feature>
<keyword evidence="4" id="KW-0574">Periplasm</keyword>
<comment type="similarity">
    <text evidence="2">Belongs to the RseB family.</text>
</comment>
<proteinExistence type="inferred from homology"/>
<dbReference type="GO" id="GO:0045152">
    <property type="term" value="F:antisigma factor binding"/>
    <property type="evidence" value="ECO:0007669"/>
    <property type="project" value="TreeGrafter"/>
</dbReference>
<accession>A0A9Q3UKZ2</accession>
<keyword evidence="9" id="KW-1185">Reference proteome</keyword>
<organism evidence="8 9">
    <name type="scientific">Alloalcanivorax marinus</name>
    <dbReference type="NCBI Taxonomy" id="1177169"/>
    <lineage>
        <taxon>Bacteria</taxon>
        <taxon>Pseudomonadati</taxon>
        <taxon>Pseudomonadota</taxon>
        <taxon>Gammaproteobacteria</taxon>
        <taxon>Oceanospirillales</taxon>
        <taxon>Alcanivoracaceae</taxon>
        <taxon>Alloalcanivorax</taxon>
    </lineage>
</organism>
<dbReference type="PANTHER" id="PTHR38782">
    <property type="match status" value="1"/>
</dbReference>
<dbReference type="GO" id="GO:0030288">
    <property type="term" value="C:outer membrane-bounded periplasmic space"/>
    <property type="evidence" value="ECO:0007669"/>
    <property type="project" value="TreeGrafter"/>
</dbReference>
<dbReference type="Proteomes" id="UP001108027">
    <property type="component" value="Unassembled WGS sequence"/>
</dbReference>
<dbReference type="GO" id="GO:0032885">
    <property type="term" value="P:regulation of polysaccharide biosynthetic process"/>
    <property type="evidence" value="ECO:0007669"/>
    <property type="project" value="TreeGrafter"/>
</dbReference>
<feature type="chain" id="PRO_5040407111" evidence="5">
    <location>
        <begin position="20"/>
        <end position="320"/>
    </location>
</feature>
<dbReference type="CDD" id="cd16327">
    <property type="entry name" value="RseB"/>
    <property type="match status" value="1"/>
</dbReference>
<dbReference type="Gene3D" id="3.30.200.100">
    <property type="entry name" value="MucB/RseB, C-terminal domain"/>
    <property type="match status" value="1"/>
</dbReference>
<sequence length="320" mass="35429">MMRILALGLTLTAAPLAIADSLPAQSLLERMTEATQELDYQGRFLYQLGGEVSTMEIRHAVIDGEQYQRFTHLDGRLVEVLRLGDELVCLHPNGTLTRIDDQDQGLLSFRQRLSSQIPDQYNVLVDGDGRVAGRATTRMRVAPLDNHRYGYRLWLDNESHLLLKSEMVDPGGLALERVEFVTLDLQPGLDRGDFELPKVIAERALEPVPGNHADRVHVKAGWLPGGFRAADSDWRRVTAERQPVAAQSYSDGLATFTVFVENLDNGVVEEGVSRIGPTVAISRSVAAADRRYLLTLVGEIPQPTAERIMQGLDLDVAARP</sequence>
<comment type="subcellular location">
    <subcellularLocation>
        <location evidence="1">Periplasm</location>
    </subcellularLocation>
</comment>
<dbReference type="PIRSF" id="PIRSF005427">
    <property type="entry name" value="RseB"/>
    <property type="match status" value="1"/>
</dbReference>